<reference evidence="11 12" key="1">
    <citation type="submission" date="2022-12" db="EMBL/GenBank/DDBJ databases">
        <title>Chromosome-level genome assembly of true bugs.</title>
        <authorList>
            <person name="Ma L."/>
            <person name="Li H."/>
        </authorList>
    </citation>
    <scope>NUCLEOTIDE SEQUENCE [LARGE SCALE GENOMIC DNA]</scope>
    <source>
        <strain evidence="11">Lab_2022b</strain>
    </source>
</reference>
<comment type="caution">
    <text evidence="11">The sequence shown here is derived from an EMBL/GenBank/DDBJ whole genome shotgun (WGS) entry which is preliminary data.</text>
</comment>
<feature type="transmembrane region" description="Helical" evidence="8">
    <location>
        <begin position="403"/>
        <end position="425"/>
    </location>
</feature>
<feature type="transmembrane region" description="Helical" evidence="8">
    <location>
        <begin position="474"/>
        <end position="494"/>
    </location>
</feature>
<feature type="transmembrane region" description="Helical" evidence="8">
    <location>
        <begin position="88"/>
        <end position="112"/>
    </location>
</feature>
<proteinExistence type="inferred from homology"/>
<evidence type="ECO:0000256" key="4">
    <source>
        <dbReference type="ARBA" id="ARBA00022692"/>
    </source>
</evidence>
<feature type="transmembrane region" description="Helical" evidence="8">
    <location>
        <begin position="605"/>
        <end position="624"/>
    </location>
</feature>
<organism evidence="11 12">
    <name type="scientific">Rhynocoris fuscipes</name>
    <dbReference type="NCBI Taxonomy" id="488301"/>
    <lineage>
        <taxon>Eukaryota</taxon>
        <taxon>Metazoa</taxon>
        <taxon>Ecdysozoa</taxon>
        <taxon>Arthropoda</taxon>
        <taxon>Hexapoda</taxon>
        <taxon>Insecta</taxon>
        <taxon>Pterygota</taxon>
        <taxon>Neoptera</taxon>
        <taxon>Paraneoptera</taxon>
        <taxon>Hemiptera</taxon>
        <taxon>Heteroptera</taxon>
        <taxon>Panheteroptera</taxon>
        <taxon>Cimicomorpha</taxon>
        <taxon>Reduviidae</taxon>
        <taxon>Harpactorinae</taxon>
        <taxon>Harpactorini</taxon>
        <taxon>Rhynocoris</taxon>
    </lineage>
</organism>
<feature type="transmembrane region" description="Helical" evidence="8">
    <location>
        <begin position="276"/>
        <end position="298"/>
    </location>
</feature>
<feature type="region of interest" description="Disordered" evidence="9">
    <location>
        <begin position="347"/>
        <end position="367"/>
    </location>
</feature>
<evidence type="ECO:0000313" key="12">
    <source>
        <dbReference type="Proteomes" id="UP001461498"/>
    </source>
</evidence>
<feature type="transmembrane region" description="Helical" evidence="8">
    <location>
        <begin position="645"/>
        <end position="666"/>
    </location>
</feature>
<evidence type="ECO:0000256" key="2">
    <source>
        <dbReference type="ARBA" id="ARBA00009657"/>
    </source>
</evidence>
<evidence type="ECO:0000256" key="1">
    <source>
        <dbReference type="ARBA" id="ARBA00004651"/>
    </source>
</evidence>
<dbReference type="Pfam" id="PF07648">
    <property type="entry name" value="Kazal_2"/>
    <property type="match status" value="1"/>
</dbReference>
<evidence type="ECO:0000256" key="6">
    <source>
        <dbReference type="ARBA" id="ARBA00023136"/>
    </source>
</evidence>
<dbReference type="PANTHER" id="PTHR11388">
    <property type="entry name" value="ORGANIC ANION TRANSPORTER"/>
    <property type="match status" value="1"/>
</dbReference>
<keyword evidence="8" id="KW-0406">Ion transport</keyword>
<keyword evidence="4 8" id="KW-0812">Transmembrane</keyword>
<accession>A0AAW1D2B0</accession>
<evidence type="ECO:0000256" key="7">
    <source>
        <dbReference type="ARBA" id="ARBA00023157"/>
    </source>
</evidence>
<feature type="transmembrane region" description="Helical" evidence="8">
    <location>
        <begin position="437"/>
        <end position="462"/>
    </location>
</feature>
<evidence type="ECO:0000256" key="3">
    <source>
        <dbReference type="ARBA" id="ARBA00022475"/>
    </source>
</evidence>
<evidence type="ECO:0000256" key="8">
    <source>
        <dbReference type="RuleBase" id="RU362056"/>
    </source>
</evidence>
<evidence type="ECO:0000256" key="5">
    <source>
        <dbReference type="ARBA" id="ARBA00022989"/>
    </source>
</evidence>
<feature type="transmembrane region" description="Helical" evidence="8">
    <location>
        <begin position="695"/>
        <end position="716"/>
    </location>
</feature>
<feature type="transmembrane region" description="Helical" evidence="8">
    <location>
        <begin position="318"/>
        <end position="338"/>
    </location>
</feature>
<dbReference type="Gene3D" id="1.20.1250.20">
    <property type="entry name" value="MFS general substrate transporter like domains"/>
    <property type="match status" value="1"/>
</dbReference>
<dbReference type="PANTHER" id="PTHR11388:SF131">
    <property type="entry name" value="SOLUTE CARRIER ORGANIC ANION TRANSPORTER FAMILY MEMBER"/>
    <property type="match status" value="1"/>
</dbReference>
<dbReference type="InterPro" id="IPR036259">
    <property type="entry name" value="MFS_trans_sf"/>
</dbReference>
<comment type="similarity">
    <text evidence="2 8">Belongs to the organo anion transporter (TC 2.A.60) family.</text>
</comment>
<protein>
    <recommendedName>
        <fullName evidence="8">Solute carrier organic anion transporter family member</fullName>
    </recommendedName>
</protein>
<name>A0AAW1D2B0_9HEMI</name>
<comment type="subcellular location">
    <subcellularLocation>
        <location evidence="1 8">Cell membrane</location>
        <topology evidence="1 8">Multi-pass membrane protein</topology>
    </subcellularLocation>
</comment>
<dbReference type="GO" id="GO:0005886">
    <property type="term" value="C:plasma membrane"/>
    <property type="evidence" value="ECO:0007669"/>
    <property type="project" value="UniProtKB-SubCell"/>
</dbReference>
<dbReference type="GO" id="GO:0043252">
    <property type="term" value="P:sodium-independent organic anion transport"/>
    <property type="evidence" value="ECO:0007669"/>
    <property type="project" value="TreeGrafter"/>
</dbReference>
<evidence type="ECO:0000256" key="9">
    <source>
        <dbReference type="SAM" id="MobiDB-lite"/>
    </source>
</evidence>
<gene>
    <name evidence="11" type="ORF">O3M35_009279</name>
</gene>
<dbReference type="InterPro" id="IPR002350">
    <property type="entry name" value="Kazal_dom"/>
</dbReference>
<dbReference type="GO" id="GO:0015347">
    <property type="term" value="F:sodium-independent organic anion transmembrane transporter activity"/>
    <property type="evidence" value="ECO:0007669"/>
    <property type="project" value="TreeGrafter"/>
</dbReference>
<dbReference type="GO" id="GO:0006811">
    <property type="term" value="P:monoatomic ion transport"/>
    <property type="evidence" value="ECO:0007669"/>
    <property type="project" value="UniProtKB-KW"/>
</dbReference>
<feature type="transmembrane region" description="Helical" evidence="8">
    <location>
        <begin position="159"/>
        <end position="181"/>
    </location>
</feature>
<sequence>MPSNTHQFLPIDEANKKLQTSDNVHQKSSAVSNKDTQISYVPSKIKDVEDTVQWKKPFVVLKNSITDETSENECGLGRCFRPKWMQRLANPTVFMVVYGLLGTIQAMSYIYIVSTLTTIERRFGIPSKTTGMMLSGNEISQILLSLFLSYTGGQRNRPVWLAWGVSFSAISCFILALPHFIYGPGEKALSLTQEYIDIHGINQTSLDLKERMGLCSEDSTPKNCDENEYSKLPPILIFISQFVLGIGTTLYYSLGQTYIDDNTKRTKTPMILGLTLALRTVGPSVGFVIGFLCLSIYVDPWATPLIKRTDPRWIGAWWLGWLFLGTIMLVFSVLLAMFPKQLKHTQKNTKKEIENSPTKPNTNEIKSNGNIKEKLTIDVPEKKGPPSLKEFPAALKRLLKNKLLVVNIFSGAFYILGASGFITYVNKYIEVQFEKSAASASVIVGPAILMAMVLGFIISGFVISKFKPTPKYLLGWNVVVGVVFVLCEIAYMFISCEDQNLVGFNKLTKTVDFNNICNAQCGCENLKYAPVCLVDRGITFFSACHAGCHTTTKTNLTHIYSNCSCIPDDNVLVMGLENKTNIYKYTTYGGELAEGPCQTPCGNNFLYFMILSGVMQVLGSSGKIGNILVNYRAVKREDKAFSQGLALLIVSLFAFIPGPILFGIIIDSTCLIWDNNCGQKGNCWLYDKTAFRININAYGALFISIGVILDAIVCYLGRDLNLYDEDEEQA</sequence>
<keyword evidence="8" id="KW-0813">Transport</keyword>
<keyword evidence="6 8" id="KW-0472">Membrane</keyword>
<feature type="domain" description="Kazal-like" evidence="10">
    <location>
        <begin position="511"/>
        <end position="567"/>
    </location>
</feature>
<dbReference type="NCBIfam" id="TIGR00805">
    <property type="entry name" value="oat"/>
    <property type="match status" value="1"/>
</dbReference>
<dbReference type="AlphaFoldDB" id="A0AAW1D2B0"/>
<dbReference type="CDD" id="cd17336">
    <property type="entry name" value="MFS_SLCO_OATP"/>
    <property type="match status" value="1"/>
</dbReference>
<dbReference type="SUPFAM" id="SSF103473">
    <property type="entry name" value="MFS general substrate transporter"/>
    <property type="match status" value="1"/>
</dbReference>
<evidence type="ECO:0000313" key="11">
    <source>
        <dbReference type="EMBL" id="KAK9505168.1"/>
    </source>
</evidence>
<dbReference type="Proteomes" id="UP001461498">
    <property type="component" value="Unassembled WGS sequence"/>
</dbReference>
<dbReference type="PROSITE" id="PS51465">
    <property type="entry name" value="KAZAL_2"/>
    <property type="match status" value="1"/>
</dbReference>
<evidence type="ECO:0000259" key="10">
    <source>
        <dbReference type="PROSITE" id="PS51465"/>
    </source>
</evidence>
<keyword evidence="3" id="KW-1003">Cell membrane</keyword>
<keyword evidence="12" id="KW-1185">Reference proteome</keyword>
<feature type="compositionally biased region" description="Polar residues" evidence="9">
    <location>
        <begin position="355"/>
        <end position="367"/>
    </location>
</feature>
<comment type="caution">
    <text evidence="8">Lacks conserved residue(s) required for the propagation of feature annotation.</text>
</comment>
<feature type="transmembrane region" description="Helical" evidence="8">
    <location>
        <begin position="235"/>
        <end position="255"/>
    </location>
</feature>
<dbReference type="InterPro" id="IPR004156">
    <property type="entry name" value="OATP"/>
</dbReference>
<dbReference type="EMBL" id="JAPXFL010000006">
    <property type="protein sequence ID" value="KAK9505168.1"/>
    <property type="molecule type" value="Genomic_DNA"/>
</dbReference>
<dbReference type="Pfam" id="PF03137">
    <property type="entry name" value="OATP"/>
    <property type="match status" value="1"/>
</dbReference>
<keyword evidence="5 8" id="KW-1133">Transmembrane helix</keyword>
<keyword evidence="7" id="KW-1015">Disulfide bond</keyword>